<name>U3BEL6_VIBPR</name>
<dbReference type="Proteomes" id="UP000016570">
    <property type="component" value="Unassembled WGS sequence"/>
</dbReference>
<dbReference type="AlphaFoldDB" id="U3BEL6"/>
<organism evidence="1 2">
    <name type="scientific">Vibrio proteolyticus NBRC 13287</name>
    <dbReference type="NCBI Taxonomy" id="1219065"/>
    <lineage>
        <taxon>Bacteria</taxon>
        <taxon>Pseudomonadati</taxon>
        <taxon>Pseudomonadota</taxon>
        <taxon>Gammaproteobacteria</taxon>
        <taxon>Vibrionales</taxon>
        <taxon>Vibrionaceae</taxon>
        <taxon>Vibrio</taxon>
    </lineage>
</organism>
<dbReference type="CDD" id="cd20709">
    <property type="entry name" value="MIX_V"/>
    <property type="match status" value="1"/>
</dbReference>
<proteinExistence type="predicted"/>
<accession>U3BEL6</accession>
<dbReference type="STRING" id="1219065.VPR01S_11_01580"/>
<dbReference type="EMBL" id="BATJ01000011">
    <property type="protein sequence ID" value="GAD68164.1"/>
    <property type="molecule type" value="Genomic_DNA"/>
</dbReference>
<sequence length="591" mass="66403">MSVFHSYMKQPKYVPAGYKPVQEAPRAPSSGVRIVNEKPAPTPQYECNLKVLCTPDELTPLQVGTWSLARTANEPAITKWTKTADTDGHALLTARCFVQEPKTLYHEQFQNAGQAEQYTLQPNGQSAGVNNAQFLPVKLAVQVDDYLCWVTKGYFYHFIDGHLNKEYRLMGDGRWTFQITRSDAHQLSDELQSPHQLATLLLPYKVESSPAVPQHLLYRGTKLNADTLATIDTNWLDTHATRLDMDNVAAVRQHRCKKRARPQSDQSVKAVITEYQVGSAYPFGDIWGQYSNRQAADNALHIMYASVPDNLPVINVAKIDAVHSNRILAGDERTIANARPPQMMKKDTLEATGSPVKPDALLKGNFGQQPVSCDLLNRQLNTLHASTRQDIQDGGQLVFTGLQFSHNHGTLGALKIVDTAAGEIPDNNTSQLAYWVAQGKFLDVPKHPNPHRDPQYIFTPSFSGCSFVVDEWDDNTLRVYHVEGGKENTQYNNLAEHGNGLLNYMSYRDYGYYQHGDSTIENITAFAFMKYNASARKWEIHYQRQEHAPAIQNYQIRPRVLRSEQHWAQVQAAPASRVVSTGITTIERVAN</sequence>
<gene>
    <name evidence="1" type="ORF">VPR01S_11_01580</name>
</gene>
<protein>
    <submittedName>
        <fullName evidence="1">Uncharacterized protein</fullName>
    </submittedName>
</protein>
<reference evidence="1 2" key="1">
    <citation type="submission" date="2013-09" db="EMBL/GenBank/DDBJ databases">
        <title>Whole genome shotgun sequence of Vibrio proteolyticus NBRC 13287.</title>
        <authorList>
            <person name="Isaki S."/>
            <person name="Hosoyama A."/>
            <person name="Numata M."/>
            <person name="Hashimoto M."/>
            <person name="Hosoyama Y."/>
            <person name="Tsuchikane K."/>
            <person name="Noguchi M."/>
            <person name="Hirakata S."/>
            <person name="Ichikawa N."/>
            <person name="Ohji S."/>
            <person name="Yamazoe A."/>
            <person name="Fujita N."/>
        </authorList>
    </citation>
    <scope>NUCLEOTIDE SEQUENCE [LARGE SCALE GENOMIC DNA]</scope>
    <source>
        <strain evidence="1 2">NBRC 13287</strain>
    </source>
</reference>
<evidence type="ECO:0000313" key="1">
    <source>
        <dbReference type="EMBL" id="GAD68164.1"/>
    </source>
</evidence>
<keyword evidence="2" id="KW-1185">Reference proteome</keyword>
<comment type="caution">
    <text evidence="1">The sequence shown here is derived from an EMBL/GenBank/DDBJ whole genome shotgun (WGS) entry which is preliminary data.</text>
</comment>
<dbReference type="eggNOG" id="COG1388">
    <property type="taxonomic scope" value="Bacteria"/>
</dbReference>
<evidence type="ECO:0000313" key="2">
    <source>
        <dbReference type="Proteomes" id="UP000016570"/>
    </source>
</evidence>